<gene>
    <name evidence="3" type="ORF">J1N35_029975</name>
</gene>
<evidence type="ECO:0000313" key="3">
    <source>
        <dbReference type="EMBL" id="KAH1064988.1"/>
    </source>
</evidence>
<protein>
    <recommendedName>
        <fullName evidence="2">RNase H type-1 domain-containing protein</fullName>
    </recommendedName>
</protein>
<dbReference type="InterPro" id="IPR002156">
    <property type="entry name" value="RNaseH_domain"/>
</dbReference>
<keyword evidence="1" id="KW-0472">Membrane</keyword>
<dbReference type="OrthoDB" id="10633249at2759"/>
<reference evidence="3 4" key="1">
    <citation type="journal article" date="2021" name="Plant Biotechnol. J.">
        <title>Multi-omics assisted identification of the key and species-specific regulatory components of drought-tolerant mechanisms in Gossypium stocksii.</title>
        <authorList>
            <person name="Yu D."/>
            <person name="Ke L."/>
            <person name="Zhang D."/>
            <person name="Wu Y."/>
            <person name="Sun Y."/>
            <person name="Mei J."/>
            <person name="Sun J."/>
            <person name="Sun Y."/>
        </authorList>
    </citation>
    <scope>NUCLEOTIDE SEQUENCE [LARGE SCALE GENOMIC DNA]</scope>
    <source>
        <strain evidence="4">cv. E1</strain>
        <tissue evidence="3">Leaf</tissue>
    </source>
</reference>
<evidence type="ECO:0000313" key="4">
    <source>
        <dbReference type="Proteomes" id="UP000828251"/>
    </source>
</evidence>
<keyword evidence="1" id="KW-1133">Transmembrane helix</keyword>
<accession>A0A9D3ZTH1</accession>
<keyword evidence="1" id="KW-0812">Transmembrane</keyword>
<dbReference type="GO" id="GO:0003676">
    <property type="term" value="F:nucleic acid binding"/>
    <property type="evidence" value="ECO:0007669"/>
    <property type="project" value="InterPro"/>
</dbReference>
<feature type="domain" description="RNase H type-1" evidence="2">
    <location>
        <begin position="29"/>
        <end position="98"/>
    </location>
</feature>
<evidence type="ECO:0000256" key="1">
    <source>
        <dbReference type="SAM" id="Phobius"/>
    </source>
</evidence>
<sequence length="127" mass="14448">MFLMNEVILNFFNTSKTSFAFLSFFLFTLIPVLPLGCSEVIVESDNEMMVRMLIDLHADQHSTGLVGNIQEICCWDWEVQFAKISGEADKVADFMAKMGLFKKELLIVLSIRFQAAGPCSKMMPRIR</sequence>
<evidence type="ECO:0000259" key="2">
    <source>
        <dbReference type="Pfam" id="PF13456"/>
    </source>
</evidence>
<dbReference type="AlphaFoldDB" id="A0A9D3ZTH1"/>
<feature type="transmembrane region" description="Helical" evidence="1">
    <location>
        <begin position="20"/>
        <end position="42"/>
    </location>
</feature>
<dbReference type="Proteomes" id="UP000828251">
    <property type="component" value="Unassembled WGS sequence"/>
</dbReference>
<dbReference type="Pfam" id="PF13456">
    <property type="entry name" value="RVT_3"/>
    <property type="match status" value="1"/>
</dbReference>
<name>A0A9D3ZTH1_9ROSI</name>
<dbReference type="GO" id="GO:0004523">
    <property type="term" value="F:RNA-DNA hybrid ribonuclease activity"/>
    <property type="evidence" value="ECO:0007669"/>
    <property type="project" value="InterPro"/>
</dbReference>
<organism evidence="3 4">
    <name type="scientific">Gossypium stocksii</name>
    <dbReference type="NCBI Taxonomy" id="47602"/>
    <lineage>
        <taxon>Eukaryota</taxon>
        <taxon>Viridiplantae</taxon>
        <taxon>Streptophyta</taxon>
        <taxon>Embryophyta</taxon>
        <taxon>Tracheophyta</taxon>
        <taxon>Spermatophyta</taxon>
        <taxon>Magnoliopsida</taxon>
        <taxon>eudicotyledons</taxon>
        <taxon>Gunneridae</taxon>
        <taxon>Pentapetalae</taxon>
        <taxon>rosids</taxon>
        <taxon>malvids</taxon>
        <taxon>Malvales</taxon>
        <taxon>Malvaceae</taxon>
        <taxon>Malvoideae</taxon>
        <taxon>Gossypium</taxon>
    </lineage>
</organism>
<dbReference type="EMBL" id="JAIQCV010000009">
    <property type="protein sequence ID" value="KAH1064988.1"/>
    <property type="molecule type" value="Genomic_DNA"/>
</dbReference>
<proteinExistence type="predicted"/>
<comment type="caution">
    <text evidence="3">The sequence shown here is derived from an EMBL/GenBank/DDBJ whole genome shotgun (WGS) entry which is preliminary data.</text>
</comment>
<keyword evidence="4" id="KW-1185">Reference proteome</keyword>